<protein>
    <submittedName>
        <fullName evidence="2">Uncharacterized protein (DUF58 family)</fullName>
    </submittedName>
</protein>
<organism evidence="2 3">
    <name type="scientific">Sediminihabitans luteus</name>
    <dbReference type="NCBI Taxonomy" id="1138585"/>
    <lineage>
        <taxon>Bacteria</taxon>
        <taxon>Bacillati</taxon>
        <taxon>Actinomycetota</taxon>
        <taxon>Actinomycetes</taxon>
        <taxon>Micrococcales</taxon>
        <taxon>Cellulomonadaceae</taxon>
        <taxon>Sediminihabitans</taxon>
    </lineage>
</organism>
<keyword evidence="3" id="KW-1185">Reference proteome</keyword>
<feature type="domain" description="DUF58" evidence="1">
    <location>
        <begin position="192"/>
        <end position="390"/>
    </location>
</feature>
<evidence type="ECO:0000313" key="2">
    <source>
        <dbReference type="EMBL" id="PJJ70012.1"/>
    </source>
</evidence>
<proteinExistence type="predicted"/>
<dbReference type="RefSeq" id="WP_100423631.1">
    <property type="nucleotide sequence ID" value="NZ_BOOX01000007.1"/>
</dbReference>
<accession>A0A2M9CDS0</accession>
<comment type="caution">
    <text evidence="2">The sequence shown here is derived from an EMBL/GenBank/DDBJ whole genome shotgun (WGS) entry which is preliminary data.</text>
</comment>
<reference evidence="2 3" key="1">
    <citation type="submission" date="2017-11" db="EMBL/GenBank/DDBJ databases">
        <title>Genomic Encyclopedia of Archaeal and Bacterial Type Strains, Phase II (KMG-II): From Individual Species to Whole Genera.</title>
        <authorList>
            <person name="Goeker M."/>
        </authorList>
    </citation>
    <scope>NUCLEOTIDE SEQUENCE [LARGE SCALE GENOMIC DNA]</scope>
    <source>
        <strain evidence="2 3">DSM 25478</strain>
    </source>
</reference>
<dbReference type="Proteomes" id="UP000231693">
    <property type="component" value="Unassembled WGS sequence"/>
</dbReference>
<dbReference type="OrthoDB" id="845740at2"/>
<sequence length="430" mass="45790">MVVTWRAAVLAAAGAVPLALWPVPGTVLVWAVVTALVCAVDVAMAASPRRVAVERRVPPSVRLTEASTSTLVLENLGRRTVRGVVRDAWVPSAGAHANRHRLDLPPGEARRVVTRLEPVRRGDRHADRVTVRTLGPLRVAGRQASLDVPGRLRVLPEFASRKHLPSRLARLRELDGRAAVQVRGEGTEFDSLREYVVGDDVRSIDWRATARRNDVVVRTWRPERDRRVLVVIDTGRTAAVRAGDGQRIDASIEAALLLGALAGRAGDRVGLLAFDRGARARVAGASGSRLLPALAEATAGVDARLVETDWPGLAAAVTERLSQRALVVLLTAIDPAAAEAGLLRVVRGLAARHTVVVAAVQDPEAAALEAARATSSDVYDAAAAARAELERDATAALLRREGAEVVDALPDDLAPRLADEYLALKAAGRL</sequence>
<name>A0A2M9CDS0_9CELL</name>
<dbReference type="AlphaFoldDB" id="A0A2M9CDS0"/>
<dbReference type="Pfam" id="PF01882">
    <property type="entry name" value="DUF58"/>
    <property type="match status" value="1"/>
</dbReference>
<evidence type="ECO:0000259" key="1">
    <source>
        <dbReference type="Pfam" id="PF01882"/>
    </source>
</evidence>
<dbReference type="PANTHER" id="PTHR33608:SF3">
    <property type="entry name" value="SLR2013 PROTEIN"/>
    <property type="match status" value="1"/>
</dbReference>
<dbReference type="EMBL" id="PGFE01000004">
    <property type="protein sequence ID" value="PJJ70012.1"/>
    <property type="molecule type" value="Genomic_DNA"/>
</dbReference>
<dbReference type="InterPro" id="IPR002881">
    <property type="entry name" value="DUF58"/>
</dbReference>
<gene>
    <name evidence="2" type="ORF">CLV28_2489</name>
</gene>
<evidence type="ECO:0000313" key="3">
    <source>
        <dbReference type="Proteomes" id="UP000231693"/>
    </source>
</evidence>
<dbReference type="PANTHER" id="PTHR33608">
    <property type="entry name" value="BLL2464 PROTEIN"/>
    <property type="match status" value="1"/>
</dbReference>